<gene>
    <name evidence="1" type="ORF">CCR75_008619</name>
</gene>
<sequence>MSQLEETFLRCCCLIGENALNHSKKKHVMVKRRAEAGGKPLFISSCQRQWASSRRFLQMRILQS</sequence>
<dbReference type="KEGG" id="blac:94352340"/>
<accession>A0A976IKG7</accession>
<evidence type="ECO:0000313" key="1">
    <source>
        <dbReference type="EMBL" id="TDH73484.1"/>
    </source>
</evidence>
<dbReference type="AlphaFoldDB" id="A0A976IKG7"/>
<name>A0A976IKG7_BRELC</name>
<dbReference type="GeneID" id="94352340"/>
<protein>
    <submittedName>
        <fullName evidence="1">Uncharacterized protein</fullName>
    </submittedName>
</protein>
<dbReference type="RefSeq" id="XP_067822982.1">
    <property type="nucleotide sequence ID" value="XM_067966669.1"/>
</dbReference>
<proteinExistence type="predicted"/>
<evidence type="ECO:0000313" key="2">
    <source>
        <dbReference type="Proteomes" id="UP000294530"/>
    </source>
</evidence>
<reference evidence="1 2" key="1">
    <citation type="journal article" date="2021" name="Genome Biol.">
        <title>AFLAP: assembly-free linkage analysis pipeline using k-mers from genome sequencing data.</title>
        <authorList>
            <person name="Fletcher K."/>
            <person name="Zhang L."/>
            <person name="Gil J."/>
            <person name="Han R."/>
            <person name="Cavanaugh K."/>
            <person name="Michelmore R."/>
        </authorList>
    </citation>
    <scope>NUCLEOTIDE SEQUENCE [LARGE SCALE GENOMIC DNA]</scope>
    <source>
        <strain evidence="1 2">SF5</strain>
    </source>
</reference>
<dbReference type="Proteomes" id="UP000294530">
    <property type="component" value="Unassembled WGS sequence"/>
</dbReference>
<comment type="caution">
    <text evidence="1">The sequence shown here is derived from an EMBL/GenBank/DDBJ whole genome shotgun (WGS) entry which is preliminary data.</text>
</comment>
<dbReference type="EMBL" id="SHOA02000001">
    <property type="protein sequence ID" value="TDH73484.1"/>
    <property type="molecule type" value="Genomic_DNA"/>
</dbReference>
<organism evidence="1 2">
    <name type="scientific">Bremia lactucae</name>
    <name type="common">Lettuce downy mildew</name>
    <dbReference type="NCBI Taxonomy" id="4779"/>
    <lineage>
        <taxon>Eukaryota</taxon>
        <taxon>Sar</taxon>
        <taxon>Stramenopiles</taxon>
        <taxon>Oomycota</taxon>
        <taxon>Peronosporomycetes</taxon>
        <taxon>Peronosporales</taxon>
        <taxon>Peronosporaceae</taxon>
        <taxon>Bremia</taxon>
    </lineage>
</organism>
<keyword evidence="2" id="KW-1185">Reference proteome</keyword>